<accession>A0A1I2FJF6</accession>
<dbReference type="Pfam" id="PF00271">
    <property type="entry name" value="Helicase_C"/>
    <property type="match status" value="1"/>
</dbReference>
<organism evidence="3 4">
    <name type="scientific">Alteribacillus iranensis</name>
    <dbReference type="NCBI Taxonomy" id="930128"/>
    <lineage>
        <taxon>Bacteria</taxon>
        <taxon>Bacillati</taxon>
        <taxon>Bacillota</taxon>
        <taxon>Bacilli</taxon>
        <taxon>Bacillales</taxon>
        <taxon>Bacillaceae</taxon>
        <taxon>Alteribacillus</taxon>
    </lineage>
</organism>
<name>A0A1I2FJF6_9BACI</name>
<dbReference type="PANTHER" id="PTHR47396:SF1">
    <property type="entry name" value="ATP-DEPENDENT HELICASE IRC3-RELATED"/>
    <property type="match status" value="1"/>
</dbReference>
<dbReference type="Gene3D" id="3.30.870.10">
    <property type="entry name" value="Endonuclease Chain A"/>
    <property type="match status" value="1"/>
</dbReference>
<dbReference type="PROSITE" id="PS51192">
    <property type="entry name" value="HELICASE_ATP_BIND_1"/>
    <property type="match status" value="1"/>
</dbReference>
<dbReference type="Pfam" id="PF04851">
    <property type="entry name" value="ResIII"/>
    <property type="match status" value="1"/>
</dbReference>
<dbReference type="SMART" id="SM00487">
    <property type="entry name" value="DEXDc"/>
    <property type="match status" value="1"/>
</dbReference>
<feature type="domain" description="Helicase ATP-binding" evidence="1">
    <location>
        <begin position="231"/>
        <end position="361"/>
    </location>
</feature>
<dbReference type="InterPro" id="IPR027417">
    <property type="entry name" value="P-loop_NTPase"/>
</dbReference>
<proteinExistence type="predicted"/>
<dbReference type="CDD" id="cd18032">
    <property type="entry name" value="DEXHc_RE_I_III_res"/>
    <property type="match status" value="1"/>
</dbReference>
<sequence length="812" mass="93680">MSESIKLITSQLYQELQPRLARASSIYILSSFIMRSGVKLLHHTLSEAAERGADVKVLGGDYLYVTQPDALRDLLCVHPNMEVRLKQSAGISFHPKALLLKEDQEGQLIVGSSNLSRSAWTEGTEWNLAVEREAAVTLHTEAIEEFMRLFYASDTIPVNKETIKIYEEEYTAFHRDHPSLAASWSQVEETGLMLPLRETEFTYVKEETRAYSDKKITPRFAQSEALESLEEMKQEGYRKAMVVMATGLGKTYLAAFFAKNFKNILFVAHREEILNQAASSFQQVHPNRTTGMFYAQKKEPEADSVFASVFTLSMKENLEQFSPAQFDLIIMDEFHHAAAATYQKVLEYFEPKFLLGITATPHRMDNKDVYAICDGNVAYEMDFLTAIRRGWLSPFVYHGVYDDTDYSSLRWIGNHYDPDQLAQLQLREDHAKHIFKTWNTHRQSRTLCFCSSIRQAEFLLSYFQKQGIKKAAAVHSQSIVGRKEAVEALSRGDLEIIFTVDLFNEGVDIPAVDTLLFVRPTESLTIFTQQIGRGLRLAEGKEYCTIIDLIGNYRNADVKLSLFDTEGRDMTKPGHYPAIPEVCDLHLDTKVIDLLDVMRRKRSPRKDQLRYEYFLLKQELGRRPSYLEAVMQTSVGETEYKRTYGGYYGFLHSVDELDDHEEEVYLSNKSLLEEVEKTGMTKAYKMVLFDIMLARGEKDMLAPIRPEEAAKAFHHFYMEKEFRRNIDFSDRATKQLWIYDEKRTADLIARMPMTKWAGSSKGMFQFDGEFFSPNIEVKAKHSAALHNMLKEIVDYRLTMYFRRKRKKEETST</sequence>
<dbReference type="RefSeq" id="WP_091664267.1">
    <property type="nucleotide sequence ID" value="NZ_FONT01000014.1"/>
</dbReference>
<dbReference type="Pfam" id="PF13091">
    <property type="entry name" value="PLDc_2"/>
    <property type="match status" value="1"/>
</dbReference>
<feature type="domain" description="Helicase C-terminal" evidence="2">
    <location>
        <begin position="429"/>
        <end position="598"/>
    </location>
</feature>
<keyword evidence="4" id="KW-1185">Reference proteome</keyword>
<dbReference type="EMBL" id="FONT01000014">
    <property type="protein sequence ID" value="SFF05572.1"/>
    <property type="molecule type" value="Genomic_DNA"/>
</dbReference>
<dbReference type="GO" id="GO:0004386">
    <property type="term" value="F:helicase activity"/>
    <property type="evidence" value="ECO:0007669"/>
    <property type="project" value="UniProtKB-KW"/>
</dbReference>
<dbReference type="SUPFAM" id="SSF56024">
    <property type="entry name" value="Phospholipase D/nuclease"/>
    <property type="match status" value="1"/>
</dbReference>
<dbReference type="InterPro" id="IPR001650">
    <property type="entry name" value="Helicase_C-like"/>
</dbReference>
<dbReference type="InterPro" id="IPR050742">
    <property type="entry name" value="Helicase_Restrict-Modif_Enz"/>
</dbReference>
<keyword evidence="3" id="KW-0067">ATP-binding</keyword>
<keyword evidence="3" id="KW-0378">Hydrolase</keyword>
<keyword evidence="3" id="KW-0547">Nucleotide-binding</keyword>
<dbReference type="OrthoDB" id="9802848at2"/>
<dbReference type="GO" id="GO:0016787">
    <property type="term" value="F:hydrolase activity"/>
    <property type="evidence" value="ECO:0007669"/>
    <property type="project" value="InterPro"/>
</dbReference>
<evidence type="ECO:0000259" key="2">
    <source>
        <dbReference type="PROSITE" id="PS51194"/>
    </source>
</evidence>
<dbReference type="CDD" id="cd18799">
    <property type="entry name" value="SF2_C_EcoAI-like"/>
    <property type="match status" value="1"/>
</dbReference>
<gene>
    <name evidence="3" type="ORF">SAMN05192532_11414</name>
</gene>
<keyword evidence="3" id="KW-0347">Helicase</keyword>
<dbReference type="PANTHER" id="PTHR47396">
    <property type="entry name" value="TYPE I RESTRICTION ENZYME ECOKI R PROTEIN"/>
    <property type="match status" value="1"/>
</dbReference>
<dbReference type="SUPFAM" id="SSF52540">
    <property type="entry name" value="P-loop containing nucleoside triphosphate hydrolases"/>
    <property type="match status" value="1"/>
</dbReference>
<dbReference type="PROSITE" id="PS51194">
    <property type="entry name" value="HELICASE_CTER"/>
    <property type="match status" value="1"/>
</dbReference>
<evidence type="ECO:0000259" key="1">
    <source>
        <dbReference type="PROSITE" id="PS51192"/>
    </source>
</evidence>
<dbReference type="Gene3D" id="3.40.50.300">
    <property type="entry name" value="P-loop containing nucleotide triphosphate hydrolases"/>
    <property type="match status" value="2"/>
</dbReference>
<dbReference type="InterPro" id="IPR014001">
    <property type="entry name" value="Helicase_ATP-bd"/>
</dbReference>
<dbReference type="GO" id="GO:0003677">
    <property type="term" value="F:DNA binding"/>
    <property type="evidence" value="ECO:0007669"/>
    <property type="project" value="InterPro"/>
</dbReference>
<dbReference type="AlphaFoldDB" id="A0A1I2FJF6"/>
<dbReference type="InterPro" id="IPR006935">
    <property type="entry name" value="Helicase/UvrB_N"/>
</dbReference>
<dbReference type="SMART" id="SM00490">
    <property type="entry name" value="HELICc"/>
    <property type="match status" value="1"/>
</dbReference>
<dbReference type="GO" id="GO:0005524">
    <property type="term" value="F:ATP binding"/>
    <property type="evidence" value="ECO:0007669"/>
    <property type="project" value="InterPro"/>
</dbReference>
<protein>
    <submittedName>
        <fullName evidence="3">Superfamily II DNA or RNA helicase</fullName>
    </submittedName>
</protein>
<evidence type="ECO:0000313" key="3">
    <source>
        <dbReference type="EMBL" id="SFF05572.1"/>
    </source>
</evidence>
<evidence type="ECO:0000313" key="4">
    <source>
        <dbReference type="Proteomes" id="UP000199516"/>
    </source>
</evidence>
<dbReference type="GO" id="GO:0005829">
    <property type="term" value="C:cytosol"/>
    <property type="evidence" value="ECO:0007669"/>
    <property type="project" value="TreeGrafter"/>
</dbReference>
<dbReference type="Proteomes" id="UP000199516">
    <property type="component" value="Unassembled WGS sequence"/>
</dbReference>
<reference evidence="3 4" key="1">
    <citation type="submission" date="2016-10" db="EMBL/GenBank/DDBJ databases">
        <authorList>
            <person name="de Groot N.N."/>
        </authorList>
    </citation>
    <scope>NUCLEOTIDE SEQUENCE [LARGE SCALE GENOMIC DNA]</scope>
    <source>
        <strain evidence="3 4">DSM 23995</strain>
    </source>
</reference>
<dbReference type="InterPro" id="IPR025202">
    <property type="entry name" value="PLD-like_dom"/>
</dbReference>
<dbReference type="STRING" id="930128.SAMN05192532_11414"/>